<feature type="compositionally biased region" description="Basic and acidic residues" evidence="1">
    <location>
        <begin position="41"/>
        <end position="53"/>
    </location>
</feature>
<feature type="compositionally biased region" description="Basic and acidic residues" evidence="1">
    <location>
        <begin position="297"/>
        <end position="306"/>
    </location>
</feature>
<evidence type="ECO:0000313" key="3">
    <source>
        <dbReference type="EMBL" id="SPD16270.1"/>
    </source>
</evidence>
<dbReference type="Gene3D" id="1.10.10.60">
    <property type="entry name" value="Homeodomain-like"/>
    <property type="match status" value="2"/>
</dbReference>
<feature type="domain" description="Myb-like" evidence="2">
    <location>
        <begin position="497"/>
        <end position="539"/>
    </location>
</feature>
<feature type="compositionally biased region" description="Basic and acidic residues" evidence="1">
    <location>
        <begin position="131"/>
        <end position="150"/>
    </location>
</feature>
<feature type="compositionally biased region" description="Basic residues" evidence="1">
    <location>
        <begin position="233"/>
        <end position="242"/>
    </location>
</feature>
<dbReference type="EMBL" id="OIVN01004246">
    <property type="protein sequence ID" value="SPD16270.1"/>
    <property type="molecule type" value="Genomic_DNA"/>
</dbReference>
<dbReference type="SMART" id="SM00717">
    <property type="entry name" value="SANT"/>
    <property type="match status" value="3"/>
</dbReference>
<dbReference type="PANTHER" id="PTHR47430:SF4">
    <property type="entry name" value="GB|AAC33480.1"/>
    <property type="match status" value="1"/>
</dbReference>
<name>A0A2N9HX09_FAGSY</name>
<organism evidence="3">
    <name type="scientific">Fagus sylvatica</name>
    <name type="common">Beechnut</name>
    <dbReference type="NCBI Taxonomy" id="28930"/>
    <lineage>
        <taxon>Eukaryota</taxon>
        <taxon>Viridiplantae</taxon>
        <taxon>Streptophyta</taxon>
        <taxon>Embryophyta</taxon>
        <taxon>Tracheophyta</taxon>
        <taxon>Spermatophyta</taxon>
        <taxon>Magnoliopsida</taxon>
        <taxon>eudicotyledons</taxon>
        <taxon>Gunneridae</taxon>
        <taxon>Pentapetalae</taxon>
        <taxon>rosids</taxon>
        <taxon>fabids</taxon>
        <taxon>Fagales</taxon>
        <taxon>Fagaceae</taxon>
        <taxon>Fagus</taxon>
    </lineage>
</organism>
<sequence length="702" mass="80808">MGKKTVGKKGYESKKDIRNEADISEVSVSKNALQIEQGVKLSREDERKKEERRAKKKKHKEEKSKDGIETVSVTSEILKDNKVDELVKGQDCFGERDNDERKDRKEADKKKEKKKRKRDMEGGDVLLKNNVGKEKELSDGKSMEKDEPTKKKEKKKRKRDMEGGDVLVKNNVGKEKELSDGKSMEKDEPTKKKEKKKRKRDMEGGDVLVKNNVGKEKELSDGKSMEKDEPTKKEKKKKRKRGTWGEGGDVLVKNNVGKEKELSDGKSMEKVEPTKKKGRKESKNYNDDLETGLPETIAEKPREKSNGTEVDEFADNGCNAHSSSNETGKRNTHAVSTEDGNEDMKKKKKKKKKVKLNKLVSEGNCDGAPRTKKDVETSDLNQNSTLRGTSKRVSFSDHVEVFTSSDAPIEGKSDQDDSLVRGKRFSLEEDEMVKKAVLDYIEAHDLGDEGLNMVLHCRDYPEVKKCWKEIGAALPWRPSESVYYRAHILFERSDLRKWTEEEYELIRSVHAKHGPEWKMLADALGKHRFHVKDTWRRIKLSNMKKGRWSQDEYQTLFDLVNMDLRMKASEQKKSKHGMLRDNIAWEAISDKLSTRTNVICCLKWYNQLTSPMVSKGIWADVDDYRLMDALYNLDACCIEDVDWDNLVENRTGDVCRQRWDQMVKHIGDYANKSFAEQVEVLSQRYCTDVLEAREAYDSKPAI</sequence>
<feature type="compositionally biased region" description="Basic and acidic residues" evidence="1">
    <location>
        <begin position="87"/>
        <end position="110"/>
    </location>
</feature>
<dbReference type="InterPro" id="IPR009057">
    <property type="entry name" value="Homeodomain-like_sf"/>
</dbReference>
<reference evidence="3" key="1">
    <citation type="submission" date="2018-02" db="EMBL/GenBank/DDBJ databases">
        <authorList>
            <person name="Cohen D.B."/>
            <person name="Kent A.D."/>
        </authorList>
    </citation>
    <scope>NUCLEOTIDE SEQUENCE</scope>
</reference>
<dbReference type="PANTHER" id="PTHR47430">
    <property type="entry name" value="GB|AAC33480.1"/>
    <property type="match status" value="1"/>
</dbReference>
<accession>A0A2N9HX09</accession>
<dbReference type="AlphaFoldDB" id="A0A2N9HX09"/>
<dbReference type="Pfam" id="PF13921">
    <property type="entry name" value="Myb_DNA-bind_6"/>
    <property type="match status" value="1"/>
</dbReference>
<dbReference type="PROSITE" id="PS50090">
    <property type="entry name" value="MYB_LIKE"/>
    <property type="match status" value="3"/>
</dbReference>
<feature type="compositionally biased region" description="Polar residues" evidence="1">
    <location>
        <begin position="378"/>
        <end position="389"/>
    </location>
</feature>
<feature type="compositionally biased region" description="Basic and acidic residues" evidence="1">
    <location>
        <begin position="9"/>
        <end position="21"/>
    </location>
</feature>
<feature type="region of interest" description="Disordered" evidence="1">
    <location>
        <begin position="1"/>
        <end position="75"/>
    </location>
</feature>
<gene>
    <name evidence="3" type="ORF">FSB_LOCUS44152</name>
</gene>
<protein>
    <recommendedName>
        <fullName evidence="2">Myb-like domain-containing protein</fullName>
    </recommendedName>
</protein>
<feature type="compositionally biased region" description="Basic and acidic residues" evidence="1">
    <location>
        <begin position="213"/>
        <end position="232"/>
    </location>
</feature>
<dbReference type="InterPro" id="IPR001005">
    <property type="entry name" value="SANT/Myb"/>
</dbReference>
<feature type="compositionally biased region" description="Basic and acidic residues" evidence="1">
    <location>
        <begin position="172"/>
        <end position="191"/>
    </location>
</feature>
<proteinExistence type="predicted"/>
<feature type="region of interest" description="Disordered" evidence="1">
    <location>
        <begin position="87"/>
        <end position="389"/>
    </location>
</feature>
<feature type="domain" description="Myb-like" evidence="2">
    <location>
        <begin position="610"/>
        <end position="663"/>
    </location>
</feature>
<feature type="compositionally biased region" description="Basic and acidic residues" evidence="1">
    <location>
        <begin position="256"/>
        <end position="286"/>
    </location>
</feature>
<dbReference type="SUPFAM" id="SSF46689">
    <property type="entry name" value="Homeodomain-like"/>
    <property type="match status" value="2"/>
</dbReference>
<feature type="domain" description="Myb-like" evidence="2">
    <location>
        <begin position="540"/>
        <end position="608"/>
    </location>
</feature>
<evidence type="ECO:0000259" key="2">
    <source>
        <dbReference type="PROSITE" id="PS50090"/>
    </source>
</evidence>
<feature type="compositionally biased region" description="Basic residues" evidence="1">
    <location>
        <begin position="346"/>
        <end position="356"/>
    </location>
</feature>
<evidence type="ECO:0000256" key="1">
    <source>
        <dbReference type="SAM" id="MobiDB-lite"/>
    </source>
</evidence>